<sequence length="85" mass="9514">MSDHEMSDNDRRRACQGPGLHGLQLSRTPGRFLHVKVIRTIFRLNALTSCATHTSGGHHSPLRDRTKGGVNNTQWLERPAPLFAE</sequence>
<dbReference type="Proteomes" id="UP001054837">
    <property type="component" value="Unassembled WGS sequence"/>
</dbReference>
<dbReference type="EMBL" id="BPLQ01006245">
    <property type="protein sequence ID" value="GIY21069.1"/>
    <property type="molecule type" value="Genomic_DNA"/>
</dbReference>
<organism evidence="2 3">
    <name type="scientific">Caerostris darwini</name>
    <dbReference type="NCBI Taxonomy" id="1538125"/>
    <lineage>
        <taxon>Eukaryota</taxon>
        <taxon>Metazoa</taxon>
        <taxon>Ecdysozoa</taxon>
        <taxon>Arthropoda</taxon>
        <taxon>Chelicerata</taxon>
        <taxon>Arachnida</taxon>
        <taxon>Araneae</taxon>
        <taxon>Araneomorphae</taxon>
        <taxon>Entelegynae</taxon>
        <taxon>Araneoidea</taxon>
        <taxon>Araneidae</taxon>
        <taxon>Caerostris</taxon>
    </lineage>
</organism>
<evidence type="ECO:0000313" key="2">
    <source>
        <dbReference type="EMBL" id="GIY21069.1"/>
    </source>
</evidence>
<gene>
    <name evidence="2" type="ORF">CDAR_42221</name>
</gene>
<feature type="region of interest" description="Disordered" evidence="1">
    <location>
        <begin position="1"/>
        <end position="26"/>
    </location>
</feature>
<feature type="region of interest" description="Disordered" evidence="1">
    <location>
        <begin position="52"/>
        <end position="85"/>
    </location>
</feature>
<proteinExistence type="predicted"/>
<feature type="compositionally biased region" description="Basic and acidic residues" evidence="1">
    <location>
        <begin position="1"/>
        <end position="13"/>
    </location>
</feature>
<accession>A0AAV4RKI5</accession>
<reference evidence="2 3" key="1">
    <citation type="submission" date="2021-06" db="EMBL/GenBank/DDBJ databases">
        <title>Caerostris darwini draft genome.</title>
        <authorList>
            <person name="Kono N."/>
            <person name="Arakawa K."/>
        </authorList>
    </citation>
    <scope>NUCLEOTIDE SEQUENCE [LARGE SCALE GENOMIC DNA]</scope>
</reference>
<name>A0AAV4RKI5_9ARAC</name>
<evidence type="ECO:0000313" key="3">
    <source>
        <dbReference type="Proteomes" id="UP001054837"/>
    </source>
</evidence>
<dbReference type="AlphaFoldDB" id="A0AAV4RKI5"/>
<comment type="caution">
    <text evidence="2">The sequence shown here is derived from an EMBL/GenBank/DDBJ whole genome shotgun (WGS) entry which is preliminary data.</text>
</comment>
<evidence type="ECO:0000256" key="1">
    <source>
        <dbReference type="SAM" id="MobiDB-lite"/>
    </source>
</evidence>
<protein>
    <submittedName>
        <fullName evidence="2">Uncharacterized protein</fullName>
    </submittedName>
</protein>
<keyword evidence="3" id="KW-1185">Reference proteome</keyword>